<keyword evidence="1" id="KW-0472">Membrane</keyword>
<keyword evidence="3" id="KW-1185">Reference proteome</keyword>
<comment type="caution">
    <text evidence="2">The sequence shown here is derived from an EMBL/GenBank/DDBJ whole genome shotgun (WGS) entry which is preliminary data.</text>
</comment>
<accession>A0A5S4ZPN8</accession>
<evidence type="ECO:0000256" key="1">
    <source>
        <dbReference type="SAM" id="Phobius"/>
    </source>
</evidence>
<proteinExistence type="predicted"/>
<sequence>MHNRGKLHHWMVSNLEEPFLEAEIIRAELSKGNKINMPEIKKYRKLLYSSLVILGLPLIVFLINLT</sequence>
<evidence type="ECO:0000313" key="3">
    <source>
        <dbReference type="Proteomes" id="UP000323166"/>
    </source>
</evidence>
<feature type="transmembrane region" description="Helical" evidence="1">
    <location>
        <begin position="46"/>
        <end position="65"/>
    </location>
</feature>
<dbReference type="RefSeq" id="WP_166512815.1">
    <property type="nucleotide sequence ID" value="NZ_VNHM01000028.1"/>
</dbReference>
<dbReference type="EMBL" id="VNHM01000028">
    <property type="protein sequence ID" value="TYO92307.1"/>
    <property type="molecule type" value="Genomic_DNA"/>
</dbReference>
<protein>
    <submittedName>
        <fullName evidence="2">Uncharacterized protein</fullName>
    </submittedName>
</protein>
<gene>
    <name evidence="2" type="ORF">LX24_02901</name>
</gene>
<dbReference type="AlphaFoldDB" id="A0A5S4ZPN8"/>
<dbReference type="Proteomes" id="UP000323166">
    <property type="component" value="Unassembled WGS sequence"/>
</dbReference>
<name>A0A5S4ZPN8_9FIRM</name>
<evidence type="ECO:0000313" key="2">
    <source>
        <dbReference type="EMBL" id="TYO92307.1"/>
    </source>
</evidence>
<reference evidence="2 3" key="1">
    <citation type="submission" date="2019-07" db="EMBL/GenBank/DDBJ databases">
        <title>Genomic Encyclopedia of Type Strains, Phase I: the one thousand microbial genomes (KMG-I) project.</title>
        <authorList>
            <person name="Kyrpides N."/>
        </authorList>
    </citation>
    <scope>NUCLEOTIDE SEQUENCE [LARGE SCALE GENOMIC DNA]</scope>
    <source>
        <strain evidence="2 3">DSM 6562</strain>
    </source>
</reference>
<keyword evidence="1" id="KW-0812">Transmembrane</keyword>
<organism evidence="2 3">
    <name type="scientific">Desulfallas thermosapovorans DSM 6562</name>
    <dbReference type="NCBI Taxonomy" id="1121431"/>
    <lineage>
        <taxon>Bacteria</taxon>
        <taxon>Bacillati</taxon>
        <taxon>Bacillota</taxon>
        <taxon>Clostridia</taxon>
        <taxon>Eubacteriales</taxon>
        <taxon>Desulfallaceae</taxon>
        <taxon>Desulfallas</taxon>
    </lineage>
</organism>
<keyword evidence="1" id="KW-1133">Transmembrane helix</keyword>